<feature type="transmembrane region" description="Helical" evidence="1">
    <location>
        <begin position="383"/>
        <end position="402"/>
    </location>
</feature>
<protein>
    <submittedName>
        <fullName evidence="2">Zinc metalloprotease</fullName>
    </submittedName>
</protein>
<organism evidence="2 3">
    <name type="scientific">Paenarthrobacter ureafaciens</name>
    <dbReference type="NCBI Taxonomy" id="37931"/>
    <lineage>
        <taxon>Bacteria</taxon>
        <taxon>Bacillati</taxon>
        <taxon>Actinomycetota</taxon>
        <taxon>Actinomycetes</taxon>
        <taxon>Micrococcales</taxon>
        <taxon>Micrococcaceae</taxon>
        <taxon>Paenarthrobacter</taxon>
    </lineage>
</organism>
<keyword evidence="3" id="KW-1185">Reference proteome</keyword>
<proteinExistence type="predicted"/>
<evidence type="ECO:0000313" key="3">
    <source>
        <dbReference type="Proteomes" id="UP001163293"/>
    </source>
</evidence>
<keyword evidence="1" id="KW-1133">Transmembrane helix</keyword>
<dbReference type="EMBL" id="CP101185">
    <property type="protein sequence ID" value="UYV97011.1"/>
    <property type="molecule type" value="Genomic_DNA"/>
</dbReference>
<keyword evidence="2" id="KW-0482">Metalloprotease</keyword>
<reference evidence="2" key="1">
    <citation type="submission" date="2022-07" db="EMBL/GenBank/DDBJ databases">
        <authorList>
            <person name="Wu T."/>
        </authorList>
    </citation>
    <scope>NUCLEOTIDE SEQUENCE</scope>
    <source>
        <strain evidence="2">SD-1</strain>
    </source>
</reference>
<accession>A0AAX3EG00</accession>
<dbReference type="GO" id="GO:0031293">
    <property type="term" value="P:membrane protein intracellular domain proteolysis"/>
    <property type="evidence" value="ECO:0007669"/>
    <property type="project" value="TreeGrafter"/>
</dbReference>
<dbReference type="PANTHER" id="PTHR13325">
    <property type="entry name" value="PROTEASE M50 MEMBRANE-BOUND TRANSCRIPTION FACTOR SITE 2 PROTEASE"/>
    <property type="match status" value="1"/>
</dbReference>
<keyword evidence="1" id="KW-0812">Transmembrane</keyword>
<feature type="transmembrane region" description="Helical" evidence="1">
    <location>
        <begin position="248"/>
        <end position="267"/>
    </location>
</feature>
<dbReference type="PANTHER" id="PTHR13325:SF3">
    <property type="entry name" value="MEMBRANE-BOUND TRANSCRIPTION FACTOR SITE-2 PROTEASE"/>
    <property type="match status" value="1"/>
</dbReference>
<dbReference type="GO" id="GO:0004222">
    <property type="term" value="F:metalloendopeptidase activity"/>
    <property type="evidence" value="ECO:0007669"/>
    <property type="project" value="InterPro"/>
</dbReference>
<dbReference type="AlphaFoldDB" id="A0AAX3EG00"/>
<keyword evidence="2" id="KW-0378">Hydrolase</keyword>
<evidence type="ECO:0000313" key="2">
    <source>
        <dbReference type="EMBL" id="UYV97011.1"/>
    </source>
</evidence>
<dbReference type="InterPro" id="IPR001193">
    <property type="entry name" value="MBTPS2"/>
</dbReference>
<dbReference type="InterPro" id="IPR049694">
    <property type="entry name" value="Daptide_HExxH"/>
</dbReference>
<feature type="transmembrane region" description="Helical" evidence="1">
    <location>
        <begin position="187"/>
        <end position="203"/>
    </location>
</feature>
<evidence type="ECO:0000256" key="1">
    <source>
        <dbReference type="SAM" id="Phobius"/>
    </source>
</evidence>
<feature type="transmembrane region" description="Helical" evidence="1">
    <location>
        <begin position="215"/>
        <end position="242"/>
    </location>
</feature>
<keyword evidence="2" id="KW-0645">Protease</keyword>
<feature type="transmembrane region" description="Helical" evidence="1">
    <location>
        <begin position="312"/>
        <end position="332"/>
    </location>
</feature>
<feature type="transmembrane region" description="Helical" evidence="1">
    <location>
        <begin position="338"/>
        <end position="362"/>
    </location>
</feature>
<sequence>MSHASIEPPVDNAGPWIVALDGVPRARISQDVASVLKELDGEKDAGQIALTLGAPWTASDVGSVVERVAPTGIFDAGSRRNAPRRVQFRAPLTVQLTLFDPSSVLLALHPVVTFLLRRGSLALLAISLLGGLLVVSSTGTDIVRLFSSPLPLATYLGVAAAMFASTLLHELGHGLALSYFGGKPRRIGIMLFYLSPAFFCDVTDGWRLASRKQRVMVALAGPLVHVGLGSLALCGQAFMATSPLKDGLLLYGVLCYTVAVLNLFPFIKLDGYVALMSALDIPHLRRMSLAAAEEIVGRFALGTTVKVPRPGFLALFGLASFAAGIFFVVVGFQRLVPVFLQFGMAGHAAVALLIGLLAILAVKGIVRFFRTAAANGSTLWRRTLALLLGVGLTSAVLATVPVSSVQAAGYSLEAGQLSIVFPKDSKLPSIEAGDRVSLQAQGTVVHTELGLATVGSLPPSEANAPLESIAPVTLPGITVPVIAYDAEIRAAHADLPAHGRAEVTSNVRTTLGEYLWNAVTSSPLWPGNAGKENR</sequence>
<feature type="transmembrane region" description="Helical" evidence="1">
    <location>
        <begin position="150"/>
        <end position="167"/>
    </location>
</feature>
<dbReference type="GO" id="GO:0016020">
    <property type="term" value="C:membrane"/>
    <property type="evidence" value="ECO:0007669"/>
    <property type="project" value="InterPro"/>
</dbReference>
<dbReference type="GO" id="GO:0005737">
    <property type="term" value="C:cytoplasm"/>
    <property type="evidence" value="ECO:0007669"/>
    <property type="project" value="TreeGrafter"/>
</dbReference>
<dbReference type="Proteomes" id="UP001163293">
    <property type="component" value="Chromosome"/>
</dbReference>
<dbReference type="RefSeq" id="WP_228145600.1">
    <property type="nucleotide sequence ID" value="NZ_BDMH01000021.1"/>
</dbReference>
<keyword evidence="1" id="KW-0472">Membrane</keyword>
<name>A0AAX3EG00_PAEUR</name>
<feature type="transmembrane region" description="Helical" evidence="1">
    <location>
        <begin position="120"/>
        <end position="138"/>
    </location>
</feature>
<dbReference type="NCBIfam" id="NF041824">
    <property type="entry name" value="daptide_HExxH"/>
    <property type="match status" value="1"/>
</dbReference>
<gene>
    <name evidence="2" type="ORF">NL394_18515</name>
</gene>